<evidence type="ECO:0000313" key="1">
    <source>
        <dbReference type="EMBL" id="RKF55259.1"/>
    </source>
</evidence>
<dbReference type="EMBL" id="MCFK01009115">
    <property type="protein sequence ID" value="RKF55259.1"/>
    <property type="molecule type" value="Genomic_DNA"/>
</dbReference>
<dbReference type="AlphaFoldDB" id="A0A420HCU7"/>
<reference evidence="1 2" key="1">
    <citation type="journal article" date="2018" name="BMC Genomics">
        <title>Comparative genome analyses reveal sequence features reflecting distinct modes of host-adaptation between dicot and monocot powdery mildew.</title>
        <authorList>
            <person name="Wu Y."/>
            <person name="Ma X."/>
            <person name="Pan Z."/>
            <person name="Kale S.D."/>
            <person name="Song Y."/>
            <person name="King H."/>
            <person name="Zhang Q."/>
            <person name="Presley C."/>
            <person name="Deng X."/>
            <person name="Wei C.I."/>
            <person name="Xiao S."/>
        </authorList>
    </citation>
    <scope>NUCLEOTIDE SEQUENCE [LARGE SCALE GENOMIC DNA]</scope>
    <source>
        <strain evidence="1">UMSG2</strain>
    </source>
</reference>
<gene>
    <name evidence="1" type="ORF">OnM2_091044</name>
</gene>
<organism evidence="1 2">
    <name type="scientific">Erysiphe neolycopersici</name>
    <dbReference type="NCBI Taxonomy" id="212602"/>
    <lineage>
        <taxon>Eukaryota</taxon>
        <taxon>Fungi</taxon>
        <taxon>Dikarya</taxon>
        <taxon>Ascomycota</taxon>
        <taxon>Pezizomycotina</taxon>
        <taxon>Leotiomycetes</taxon>
        <taxon>Erysiphales</taxon>
        <taxon>Erysiphaceae</taxon>
        <taxon>Erysiphe</taxon>
    </lineage>
</organism>
<protein>
    <submittedName>
        <fullName evidence="1">Uncharacterized protein</fullName>
    </submittedName>
</protein>
<feature type="non-terminal residue" evidence="1">
    <location>
        <position position="68"/>
    </location>
</feature>
<proteinExistence type="predicted"/>
<sequence length="68" mass="7469">MSLDSSVGKRPRLDPLDMTKTNLKTAILQAIVDMDLSFDSVERKSFISPLSLASNSRAPNLMVKTNAM</sequence>
<dbReference type="Proteomes" id="UP000286134">
    <property type="component" value="Unassembled WGS sequence"/>
</dbReference>
<accession>A0A420HCU7</accession>
<keyword evidence="2" id="KW-1185">Reference proteome</keyword>
<evidence type="ECO:0000313" key="2">
    <source>
        <dbReference type="Proteomes" id="UP000286134"/>
    </source>
</evidence>
<comment type="caution">
    <text evidence="1">The sequence shown here is derived from an EMBL/GenBank/DDBJ whole genome shotgun (WGS) entry which is preliminary data.</text>
</comment>
<name>A0A420HCU7_9PEZI</name>